<dbReference type="InterPro" id="IPR008914">
    <property type="entry name" value="PEBP"/>
</dbReference>
<name>A0A9P4GM62_9PLEO</name>
<dbReference type="CDD" id="cd00866">
    <property type="entry name" value="PEBP_euk"/>
    <property type="match status" value="1"/>
</dbReference>
<evidence type="ECO:0000313" key="3">
    <source>
        <dbReference type="Proteomes" id="UP000800039"/>
    </source>
</evidence>
<feature type="chain" id="PRO_5040126251" evidence="1">
    <location>
        <begin position="19"/>
        <end position="254"/>
    </location>
</feature>
<dbReference type="AlphaFoldDB" id="A0A9P4GM62"/>
<proteinExistence type="predicted"/>
<organism evidence="2 3">
    <name type="scientific">Cucurbitaria berberidis CBS 394.84</name>
    <dbReference type="NCBI Taxonomy" id="1168544"/>
    <lineage>
        <taxon>Eukaryota</taxon>
        <taxon>Fungi</taxon>
        <taxon>Dikarya</taxon>
        <taxon>Ascomycota</taxon>
        <taxon>Pezizomycotina</taxon>
        <taxon>Dothideomycetes</taxon>
        <taxon>Pleosporomycetidae</taxon>
        <taxon>Pleosporales</taxon>
        <taxon>Pleosporineae</taxon>
        <taxon>Cucurbitariaceae</taxon>
        <taxon>Cucurbitaria</taxon>
    </lineage>
</organism>
<dbReference type="GO" id="GO:0030162">
    <property type="term" value="P:regulation of proteolysis"/>
    <property type="evidence" value="ECO:0007669"/>
    <property type="project" value="TreeGrafter"/>
</dbReference>
<dbReference type="GO" id="GO:0046578">
    <property type="term" value="P:regulation of Ras protein signal transduction"/>
    <property type="evidence" value="ECO:0007669"/>
    <property type="project" value="TreeGrafter"/>
</dbReference>
<dbReference type="Proteomes" id="UP000800039">
    <property type="component" value="Unassembled WGS sequence"/>
</dbReference>
<gene>
    <name evidence="2" type="ORF">K460DRAFT_426928</name>
</gene>
<dbReference type="GO" id="GO:0030414">
    <property type="term" value="F:peptidase inhibitor activity"/>
    <property type="evidence" value="ECO:0007669"/>
    <property type="project" value="TreeGrafter"/>
</dbReference>
<evidence type="ECO:0000313" key="2">
    <source>
        <dbReference type="EMBL" id="KAF1847994.1"/>
    </source>
</evidence>
<dbReference type="Gene3D" id="3.90.280.10">
    <property type="entry name" value="PEBP-like"/>
    <property type="match status" value="1"/>
</dbReference>
<dbReference type="PANTHER" id="PTHR11362">
    <property type="entry name" value="PHOSPHATIDYLETHANOLAMINE-BINDING PROTEIN"/>
    <property type="match status" value="1"/>
</dbReference>
<dbReference type="PANTHER" id="PTHR11362:SF141">
    <property type="entry name" value="PHOSPHATIDYLETHANOLAMINE-BINDING PROTEIN"/>
    <property type="match status" value="1"/>
</dbReference>
<accession>A0A9P4GM62</accession>
<keyword evidence="3" id="KW-1185">Reference proteome</keyword>
<dbReference type="GO" id="GO:0005543">
    <property type="term" value="F:phospholipid binding"/>
    <property type="evidence" value="ECO:0007669"/>
    <property type="project" value="TreeGrafter"/>
</dbReference>
<dbReference type="InterPro" id="IPR035810">
    <property type="entry name" value="PEBP_euk"/>
</dbReference>
<feature type="signal peptide" evidence="1">
    <location>
        <begin position="1"/>
        <end position="18"/>
    </location>
</feature>
<dbReference type="SUPFAM" id="SSF49777">
    <property type="entry name" value="PEBP-like"/>
    <property type="match status" value="1"/>
</dbReference>
<sequence>MSLLTSLLFAAIIGFAQAQTPTGFTPQVNTKLEVAFNTTMVATPGQQLTKAGTASQPQIALPSGMISNDETFMFVMLDLDVPPAQGSTNRRVLLHALNTGFKATQQKLNGGAVLLASTEKGPAAYLPPGPPATDTMPHRYVELLFKQPANLNVKASDFAGQQARFNFDITTFLKDKAVSAPVAANFFRVDGRANATATASGTAIRSAVRSGTGTATGTGGNARNTLAPFLGGAGQVDFSHGLAGLVGGLAFFAM</sequence>
<keyword evidence="1" id="KW-0732">Signal</keyword>
<protein>
    <submittedName>
        <fullName evidence="2">PEBP-like protein</fullName>
    </submittedName>
</protein>
<comment type="caution">
    <text evidence="2">The sequence shown here is derived from an EMBL/GenBank/DDBJ whole genome shotgun (WGS) entry which is preliminary data.</text>
</comment>
<dbReference type="EMBL" id="ML976615">
    <property type="protein sequence ID" value="KAF1847994.1"/>
    <property type="molecule type" value="Genomic_DNA"/>
</dbReference>
<dbReference type="InterPro" id="IPR036610">
    <property type="entry name" value="PEBP-like_sf"/>
</dbReference>
<evidence type="ECO:0000256" key="1">
    <source>
        <dbReference type="SAM" id="SignalP"/>
    </source>
</evidence>
<dbReference type="Pfam" id="PF01161">
    <property type="entry name" value="PBP"/>
    <property type="match status" value="1"/>
</dbReference>
<dbReference type="OrthoDB" id="2506647at2759"/>
<dbReference type="RefSeq" id="XP_040790557.1">
    <property type="nucleotide sequence ID" value="XM_040938262.1"/>
</dbReference>
<dbReference type="GeneID" id="63855515"/>
<reference evidence="2" key="1">
    <citation type="submission" date="2020-01" db="EMBL/GenBank/DDBJ databases">
        <authorList>
            <consortium name="DOE Joint Genome Institute"/>
            <person name="Haridas S."/>
            <person name="Albert R."/>
            <person name="Binder M."/>
            <person name="Bloem J."/>
            <person name="Labutti K."/>
            <person name="Salamov A."/>
            <person name="Andreopoulos B."/>
            <person name="Baker S.E."/>
            <person name="Barry K."/>
            <person name="Bills G."/>
            <person name="Bluhm B.H."/>
            <person name="Cannon C."/>
            <person name="Castanera R."/>
            <person name="Culley D.E."/>
            <person name="Daum C."/>
            <person name="Ezra D."/>
            <person name="Gonzalez J.B."/>
            <person name="Henrissat B."/>
            <person name="Kuo A."/>
            <person name="Liang C."/>
            <person name="Lipzen A."/>
            <person name="Lutzoni F."/>
            <person name="Magnuson J."/>
            <person name="Mondo S."/>
            <person name="Nolan M."/>
            <person name="Ohm R."/>
            <person name="Pangilinan J."/>
            <person name="Park H.-J."/>
            <person name="Ramirez L."/>
            <person name="Alfaro M."/>
            <person name="Sun H."/>
            <person name="Tritt A."/>
            <person name="Yoshinaga Y."/>
            <person name="Zwiers L.-H."/>
            <person name="Turgeon B.G."/>
            <person name="Goodwin S.B."/>
            <person name="Spatafora J.W."/>
            <person name="Crous P.W."/>
            <person name="Grigoriev I.V."/>
        </authorList>
    </citation>
    <scope>NUCLEOTIDE SEQUENCE</scope>
    <source>
        <strain evidence="2">CBS 394.84</strain>
    </source>
</reference>